<dbReference type="Pfam" id="PF18155">
    <property type="entry name" value="pPIWI_RE_Z"/>
    <property type="match status" value="1"/>
</dbReference>
<name>A0ABV9ENF8_9ACTN</name>
<gene>
    <name evidence="3" type="ORF">ACFO8L_34250</name>
</gene>
<dbReference type="InterPro" id="IPR027417">
    <property type="entry name" value="P-loop_NTPase"/>
</dbReference>
<keyword evidence="4" id="KW-1185">Reference proteome</keyword>
<accession>A0ABV9ENF8</accession>
<organism evidence="3 4">
    <name type="scientific">Sphaerisporangium corydalis</name>
    <dbReference type="NCBI Taxonomy" id="1441875"/>
    <lineage>
        <taxon>Bacteria</taxon>
        <taxon>Bacillati</taxon>
        <taxon>Actinomycetota</taxon>
        <taxon>Actinomycetes</taxon>
        <taxon>Streptosporangiales</taxon>
        <taxon>Streptosporangiaceae</taxon>
        <taxon>Sphaerisporangium</taxon>
    </lineage>
</organism>
<feature type="region of interest" description="Disordered" evidence="1">
    <location>
        <begin position="588"/>
        <end position="607"/>
    </location>
</feature>
<comment type="caution">
    <text evidence="3">The sequence shown here is derived from an EMBL/GenBank/DDBJ whole genome shotgun (WGS) entry which is preliminary data.</text>
</comment>
<feature type="region of interest" description="Disordered" evidence="1">
    <location>
        <begin position="381"/>
        <end position="417"/>
    </location>
</feature>
<evidence type="ECO:0000259" key="2">
    <source>
        <dbReference type="Pfam" id="PF18155"/>
    </source>
</evidence>
<evidence type="ECO:0000313" key="3">
    <source>
        <dbReference type="EMBL" id="MFC4591197.1"/>
    </source>
</evidence>
<dbReference type="Proteomes" id="UP001595891">
    <property type="component" value="Unassembled WGS sequence"/>
</dbReference>
<reference evidence="4" key="1">
    <citation type="journal article" date="2019" name="Int. J. Syst. Evol. Microbiol.">
        <title>The Global Catalogue of Microorganisms (GCM) 10K type strain sequencing project: providing services to taxonomists for standard genome sequencing and annotation.</title>
        <authorList>
            <consortium name="The Broad Institute Genomics Platform"/>
            <consortium name="The Broad Institute Genome Sequencing Center for Infectious Disease"/>
            <person name="Wu L."/>
            <person name="Ma J."/>
        </authorList>
    </citation>
    <scope>NUCLEOTIDE SEQUENCE [LARGE SCALE GENOMIC DNA]</scope>
    <source>
        <strain evidence="4">CCUG 49560</strain>
    </source>
</reference>
<protein>
    <recommendedName>
        <fullName evidence="2">pPIWI-RE three-gene island domain-containing protein</fullName>
    </recommendedName>
</protein>
<feature type="compositionally biased region" description="Acidic residues" evidence="1">
    <location>
        <begin position="588"/>
        <end position="602"/>
    </location>
</feature>
<dbReference type="EMBL" id="JBHSFN010000030">
    <property type="protein sequence ID" value="MFC4591197.1"/>
    <property type="molecule type" value="Genomic_DNA"/>
</dbReference>
<dbReference type="RefSeq" id="WP_262844861.1">
    <property type="nucleotide sequence ID" value="NZ_JANZYP010000034.1"/>
</dbReference>
<evidence type="ECO:0000256" key="1">
    <source>
        <dbReference type="SAM" id="MobiDB-lite"/>
    </source>
</evidence>
<evidence type="ECO:0000313" key="4">
    <source>
        <dbReference type="Proteomes" id="UP001595891"/>
    </source>
</evidence>
<proteinExistence type="predicted"/>
<feature type="domain" description="pPIWI-RE three-gene island" evidence="2">
    <location>
        <begin position="33"/>
        <end position="188"/>
    </location>
</feature>
<sequence length="1166" mass="128804">MRDRETWCQKIVHDLRPYWSELRSEPSLLGRSAFCEVELLLGLLVRICPDEPVGSAHMLLSGYRFADVRGVVHGAAEATALAAARHLLPALRRRRSWHQAVEAYQRVPERLRAFEAAELSAPVRPLTPTVVEDRLSAYDLALSALPPFAVKQVPVAPAGRSTFLEHRRIASVTIPETLCFEPVSGHNLAAGRPGDGSPLHLDRVQLAETAVWMDEQERLAAAPAGRWHSRLSQVRFAVRPSPIGAFTESDTLTLNGLLHLVGMVGAGKSTLMLITAVWAARRGLRTTLVVGDVAEQLRITKALRVFQEALGFTAPVLGASTRETHVQRLHRRLASRGETNLLDHLDEAFDDLSTACPLDALRGFEPARPLRFADAPCVTLHPRPSRRAAPSTVTLRPYDGTTAAQPERPADDVSGTPHSCPMWSVCPRHRTARSLVDSLIWVANPASLVQAAVPHPLNEERIRHLELACLLSDIVIVDEADAVQMRFDQIFSPSATLVQPGPDSWLDLLHSHKINEMSLRGRLPLTDPEIERWNSALTTVSAATDRLYRPLLSDGELRDWIDIEYFSPWTLQDKLLADWFGVSDTDSDEPTDADLFEDDNLPEPEKDPFRTALQASFDTFRDDPLGEHGPHDEITTRLIAVASDLLHALATADVRPRVQELLDALIENTPAVVTNRNWRETTCRRLEFTLMLTVLDHRLERLTFLWPVVEAALRLDPSGNELGRRPPLDYAPFVPESPMGNVLGYQFLPNEHTRDDVGRLSGTLRFFRCAGVGRELLLNLDRLGTAPGTPGPHVVLMSGTSWAGSSSRAHVLAPVTAVLMPSSESMEAVARTTFTTRFLYTDDDKPISVSGLPQKVRPAVVNTLVERLAGPGRGGLSNVIDQELARVSDGSRKRALLLVGSYREAAAVAETMRKMDRWKNGVRVLASDDAELDPAGLDAAGVLRRGDLATFAEDGLAEILVAPLMAVERGHNILNTQRNAAFGTAFFLVRPHPRPDDLTLAIFAINDWATRFVRDQPRRDGRAQGPLTFSELVSDAPTLEHAGLAFRHLARVEWRRLLSRRYVHSLLPMWEKEVFAWDQLVTLWQVIGRLVRGGVPARVVFIDARFAPRLAAANAPGLGSADTLVGQPDGLLSSLRHVLSNPDDPELAHLLYEPLYNAIRNLTVGS</sequence>
<dbReference type="InterPro" id="IPR055254">
    <property type="entry name" value="pPIWI_RE_Z"/>
</dbReference>
<dbReference type="SUPFAM" id="SSF52540">
    <property type="entry name" value="P-loop containing nucleoside triphosphate hydrolases"/>
    <property type="match status" value="1"/>
</dbReference>